<dbReference type="EnsemblMetazoa" id="CLYHEMT018448.1">
    <property type="protein sequence ID" value="CLYHEMP018448.1"/>
    <property type="gene ID" value="CLYHEMG018448"/>
</dbReference>
<organism evidence="8 9">
    <name type="scientific">Clytia hemisphaerica</name>
    <dbReference type="NCBI Taxonomy" id="252671"/>
    <lineage>
        <taxon>Eukaryota</taxon>
        <taxon>Metazoa</taxon>
        <taxon>Cnidaria</taxon>
        <taxon>Hydrozoa</taxon>
        <taxon>Hydroidolina</taxon>
        <taxon>Leptothecata</taxon>
        <taxon>Obeliida</taxon>
        <taxon>Clytiidae</taxon>
        <taxon>Clytia</taxon>
    </lineage>
</organism>
<dbReference type="SMART" id="SM00386">
    <property type="entry name" value="HAT"/>
    <property type="match status" value="4"/>
</dbReference>
<evidence type="ECO:0000256" key="6">
    <source>
        <dbReference type="SAM" id="MobiDB-lite"/>
    </source>
</evidence>
<dbReference type="Pfam" id="PF00575">
    <property type="entry name" value="S1"/>
    <property type="match status" value="2"/>
</dbReference>
<accession>A0A7M5X6D5</accession>
<dbReference type="SUPFAM" id="SSF48452">
    <property type="entry name" value="TPR-like"/>
    <property type="match status" value="1"/>
</dbReference>
<feature type="domain" description="S1 motif" evidence="7">
    <location>
        <begin position="1106"/>
        <end position="1177"/>
    </location>
</feature>
<keyword evidence="5" id="KW-0539">Nucleus</keyword>
<dbReference type="FunFam" id="2.40.50.140:FF:000103">
    <property type="entry name" value="protein RRP5 homolog"/>
    <property type="match status" value="3"/>
</dbReference>
<feature type="compositionally biased region" description="Acidic residues" evidence="6">
    <location>
        <begin position="1467"/>
        <end position="1476"/>
    </location>
</feature>
<evidence type="ECO:0000313" key="8">
    <source>
        <dbReference type="EnsemblMetazoa" id="CLYHEMP018448.1"/>
    </source>
</evidence>
<dbReference type="InterPro" id="IPR008847">
    <property type="entry name" value="Suf"/>
</dbReference>
<feature type="domain" description="S1 motif" evidence="7">
    <location>
        <begin position="1187"/>
        <end position="1256"/>
    </location>
</feature>
<dbReference type="PROSITE" id="PS50126">
    <property type="entry name" value="S1"/>
    <property type="match status" value="9"/>
</dbReference>
<dbReference type="InterPro" id="IPR003107">
    <property type="entry name" value="HAT"/>
</dbReference>
<feature type="compositionally biased region" description="Basic and acidic residues" evidence="6">
    <location>
        <begin position="1369"/>
        <end position="1378"/>
    </location>
</feature>
<keyword evidence="3" id="KW-0597">Phosphoprotein</keyword>
<dbReference type="FunFam" id="1.25.40.10:FF:000065">
    <property type="entry name" value="Programmed cell death 11"/>
    <property type="match status" value="1"/>
</dbReference>
<evidence type="ECO:0000313" key="9">
    <source>
        <dbReference type="Proteomes" id="UP000594262"/>
    </source>
</evidence>
<evidence type="ECO:0000256" key="2">
    <source>
        <dbReference type="ARBA" id="ARBA00022552"/>
    </source>
</evidence>
<evidence type="ECO:0000256" key="5">
    <source>
        <dbReference type="ARBA" id="ARBA00023242"/>
    </source>
</evidence>
<feature type="compositionally biased region" description="Basic residues" evidence="6">
    <location>
        <begin position="1482"/>
        <end position="1492"/>
    </location>
</feature>
<evidence type="ECO:0000256" key="3">
    <source>
        <dbReference type="ARBA" id="ARBA00022553"/>
    </source>
</evidence>
<dbReference type="Gene3D" id="2.40.50.140">
    <property type="entry name" value="Nucleic acid-binding proteins"/>
    <property type="match status" value="9"/>
</dbReference>
<dbReference type="Gene3D" id="1.25.40.10">
    <property type="entry name" value="Tetratricopeptide repeat domain"/>
    <property type="match status" value="1"/>
</dbReference>
<dbReference type="InterPro" id="IPR011990">
    <property type="entry name" value="TPR-like_helical_dom_sf"/>
</dbReference>
<name>A0A7M5X6D5_9CNID</name>
<feature type="domain" description="S1 motif" evidence="7">
    <location>
        <begin position="1283"/>
        <end position="1352"/>
    </location>
</feature>
<dbReference type="SUPFAM" id="SSF50249">
    <property type="entry name" value="Nucleic acid-binding proteins"/>
    <property type="match status" value="8"/>
</dbReference>
<keyword evidence="9" id="KW-1185">Reference proteome</keyword>
<dbReference type="GO" id="GO:0003723">
    <property type="term" value="F:RNA binding"/>
    <property type="evidence" value="ECO:0007669"/>
    <property type="project" value="TreeGrafter"/>
</dbReference>
<evidence type="ECO:0000256" key="1">
    <source>
        <dbReference type="ARBA" id="ARBA00004604"/>
    </source>
</evidence>
<dbReference type="PANTHER" id="PTHR23270">
    <property type="entry name" value="PROGRAMMED CELL DEATH PROTEIN 11 PRE-RRNA PROCESSING PROTEIN RRP5"/>
    <property type="match status" value="1"/>
</dbReference>
<dbReference type="InterPro" id="IPR012340">
    <property type="entry name" value="NA-bd_OB-fold"/>
</dbReference>
<feature type="compositionally biased region" description="Basic and acidic residues" evidence="6">
    <location>
        <begin position="1351"/>
        <end position="1361"/>
    </location>
</feature>
<dbReference type="GO" id="GO:0032040">
    <property type="term" value="C:small-subunit processome"/>
    <property type="evidence" value="ECO:0007669"/>
    <property type="project" value="TreeGrafter"/>
</dbReference>
<dbReference type="SMART" id="SM00316">
    <property type="entry name" value="S1"/>
    <property type="match status" value="10"/>
</dbReference>
<dbReference type="RefSeq" id="XP_066915930.1">
    <property type="nucleotide sequence ID" value="XM_067059829.1"/>
</dbReference>
<protein>
    <recommendedName>
        <fullName evidence="7">S1 motif domain-containing protein</fullName>
    </recommendedName>
</protein>
<dbReference type="Pfam" id="PF05843">
    <property type="entry name" value="Suf"/>
    <property type="match status" value="1"/>
</dbReference>
<proteinExistence type="predicted"/>
<comment type="subcellular location">
    <subcellularLocation>
        <location evidence="1">Nucleus</location>
        <location evidence="1">Nucleolus</location>
    </subcellularLocation>
</comment>
<dbReference type="Pfam" id="PF23459">
    <property type="entry name" value="S1_RRP5"/>
    <property type="match status" value="1"/>
</dbReference>
<feature type="domain" description="S1 motif" evidence="7">
    <location>
        <begin position="707"/>
        <end position="776"/>
    </location>
</feature>
<dbReference type="GeneID" id="136803080"/>
<evidence type="ECO:0000259" key="7">
    <source>
        <dbReference type="PROSITE" id="PS50126"/>
    </source>
</evidence>
<dbReference type="InterPro" id="IPR003029">
    <property type="entry name" value="S1_domain"/>
</dbReference>
<sequence length="1784" mass="200517">MPEDEADFPRGGAPTLTPLEVRKIRADAEKDVLFTKNVGPTPKKKKKKSSTTTDLDAISDVVKPKKKTVENFSFKYLIKEMLLLGYIKEISAKEIIVGLPNGLNGYIKTSDVRLKLEKLAFDDESDNDEEEDEGEGKYASFEETFKTGQVVPLIVKDLFPNLTGYKKIEMSLLPSDVNKNVNKNNIKAGMVVWGIVSCVEDHGYTISVGDNLNCFLPKKQVENSKSLKIGSTKWYVITKYNSKISTVTDDLEKVKKALVSKEDIKFSNILPGQLFKCNLTEEADECIFGKISSFEIVADKMHLAEKDPDMETIVGSKNVLGRIIHVNPKTKQVGVSFLPELTSFQGNVVDGSFKVGDVVQDCEVQEKSKTHGLVMKMPNGKYGAVHITRLADDEEKIGKKHAAGTKHSCRVIGYSGMDSNYTLSMKKSDMEKKFFSYNDITSGMVVKCTVISLETYGAILKISNHIRGLCPTLHLADIPLKKPSKKFVVDKKVTCRVLKVQPEKKKITLTHKKTMVGSELPIVDSYATAKVGSSVVGFVINVQSYGVVLGFYNDVRALMLKSEIIFPEGSRLEDVFYVGKVVQCVIISVNAEQKKMNVSMKKSGLKKADLAFGDKVEHVSFLSAMPSEIKLKVDDKSEVVLPKDHLSDFQSVSNDLMELIKSTENASLLNGAVVYGQDKKEKKTLVSCKKMLQSGEERLSFEDLKVDSVHGGTVVHIMDFGVFVDIAPGLRGLAPASHLTDRFTKDATQYFSVGQSVIAKVKDIDNEKRRFVITLKPSEVYAASQDNELYSQYSNIALLENVLSERNSIFEQISKSNDEELKLLLSLDKEVIIAKVDSITKEGVTLQYTVNDVTVNGFIPKAAKHGADFEQGETCQCFVPFIEIAQRRFIGYCQPEAIKDHIKKSKKKSKLTKEMNIESVVCYANEDLCVVLLPEHRHQIAYMPARMHLNEVNVTVMEINHKIKAQYERTSDYGILVSNLDQAESTEDPTNIKVGSIVNAVIKGIKPNQLSVTMCNGHLRGRVHISNVFDDFNEGDQILKDYTPSQIIKTKVVAFKDVKTHNYLAVTSTHKTIHYAELTLKKSDMEKSSDEFTDGKQSQLTDFEKGKEVNCFVTGLNKYDIQVCVDPFIRGKIPILMSSKDSKDYDKLKSKYPNGTALKASITDVDEKHKLLVLSRIGQPSDLLKKHSNVVGRITKSLKNGLLIELPNQKAGLAHVTELSDTFVDNPLDQHKLNTYVECQIIHVDTKNNHIDLSLRQSRILGQESVTEGIDKVVNGYDDLKEGDIIRGYVKACTKVGVFVSLSSNISGRVQIKNLSQFFVKDYQSLFPVGKLVKAKILSINPTNNNIDLSLRGKDVNDRDPAPPPPKRKSTDDTDEGTKVTGDGEENEEEGASQAKKRKIMDTSLDDGDADLNEQDESDQDEEMSEAEEDEESSEDEEDTEKETKPSLDISGGFDWSADVKMNTQSDSEESEDNEEDDKKSAKQTKRQKRAAKKAEEESLHKAELALLDTERQLESAEDFDRLVLGSPNSSIVWIQYMAFHLHAAEVDKAIAVGRKALKTISFREEQEKLNIWVALLNLENSYGTKASLETLFQEAVKANEPKKVYVKMVELYVKNDKNEEAEKLYQVMLKRFKQSKKVWVGYAYFLMKIGKHEEARALLQRSLKSLQQRKHVATILKFAIMEFKLGEAQRGGTIFESLLKNYPKKTDIWSIYIDMWIREQDFEQVRNIFERVITLSLSTKKMKFLFKRYVAFEEQHGDKTSVEKVRQKAAEYIDRHLFDDAEE</sequence>
<feature type="region of interest" description="Disordered" evidence="6">
    <location>
        <begin position="1344"/>
        <end position="1499"/>
    </location>
</feature>
<feature type="domain" description="S1 motif" evidence="7">
    <location>
        <begin position="532"/>
        <end position="601"/>
    </location>
</feature>
<keyword evidence="2" id="KW-0698">rRNA processing</keyword>
<keyword evidence="4" id="KW-0677">Repeat</keyword>
<feature type="compositionally biased region" description="Acidic residues" evidence="6">
    <location>
        <begin position="1404"/>
        <end position="1441"/>
    </location>
</feature>
<feature type="domain" description="S1 motif" evidence="7">
    <location>
        <begin position="189"/>
        <end position="252"/>
    </location>
</feature>
<dbReference type="FunFam" id="2.40.50.140:FF:000155">
    <property type="entry name" value="rRNA biogenesis protein RRP5"/>
    <property type="match status" value="1"/>
</dbReference>
<dbReference type="InterPro" id="IPR045209">
    <property type="entry name" value="Rrp5"/>
</dbReference>
<dbReference type="Proteomes" id="UP000594262">
    <property type="component" value="Unplaced"/>
</dbReference>
<dbReference type="GO" id="GO:0006364">
    <property type="term" value="P:rRNA processing"/>
    <property type="evidence" value="ECO:0007669"/>
    <property type="project" value="UniProtKB-KW"/>
</dbReference>
<evidence type="ECO:0000256" key="4">
    <source>
        <dbReference type="ARBA" id="ARBA00022737"/>
    </source>
</evidence>
<reference evidence="8" key="1">
    <citation type="submission" date="2021-01" db="UniProtKB">
        <authorList>
            <consortium name="EnsemblMetazoa"/>
        </authorList>
    </citation>
    <scope>IDENTIFICATION</scope>
</reference>
<feature type="domain" description="S1 motif" evidence="7">
    <location>
        <begin position="995"/>
        <end position="1069"/>
    </location>
</feature>
<dbReference type="InterPro" id="IPR057302">
    <property type="entry name" value="Rrp5_S1"/>
</dbReference>
<dbReference type="PANTHER" id="PTHR23270:SF10">
    <property type="entry name" value="PROTEIN RRP5 HOMOLOG"/>
    <property type="match status" value="1"/>
</dbReference>
<feature type="domain" description="S1 motif" evidence="7">
    <location>
        <begin position="443"/>
        <end position="512"/>
    </location>
</feature>
<dbReference type="OrthoDB" id="6021012at2759"/>
<feature type="domain" description="S1 motif" evidence="7">
    <location>
        <begin position="346"/>
        <end position="426"/>
    </location>
</feature>
<dbReference type="Pfam" id="PF14559">
    <property type="entry name" value="TPR_19"/>
    <property type="match status" value="1"/>
</dbReference>